<dbReference type="AlphaFoldDB" id="A0A8J7YGF2"/>
<dbReference type="InterPro" id="IPR000772">
    <property type="entry name" value="Ricin_B_lectin"/>
</dbReference>
<dbReference type="Gene3D" id="2.160.20.10">
    <property type="entry name" value="Single-stranded right-handed beta-helix, Pectin lyase-like"/>
    <property type="match status" value="1"/>
</dbReference>
<gene>
    <name evidence="2" type="ORF">KTS45_17580</name>
</gene>
<evidence type="ECO:0000313" key="3">
    <source>
        <dbReference type="Proteomes" id="UP000766550"/>
    </source>
</evidence>
<dbReference type="Proteomes" id="UP000766550">
    <property type="component" value="Unassembled WGS sequence"/>
</dbReference>
<keyword evidence="3" id="KW-1185">Reference proteome</keyword>
<dbReference type="CDD" id="cd00161">
    <property type="entry name" value="beta-trefoil_Ricin-like"/>
    <property type="match status" value="1"/>
</dbReference>
<reference evidence="2 3" key="1">
    <citation type="submission" date="2021-06" db="EMBL/GenBank/DDBJ databases">
        <title>New haloarchaea isolates fom saline soil.</title>
        <authorList>
            <person name="Duran-Viseras A."/>
            <person name="Sanchez-Porro C.S."/>
            <person name="Ventosa A."/>
        </authorList>
    </citation>
    <scope>NUCLEOTIDE SEQUENCE [LARGE SCALE GENOMIC DNA]</scope>
    <source>
        <strain evidence="2 3">JCM 183640</strain>
    </source>
</reference>
<accession>A0A8J7YGF2</accession>
<dbReference type="PROSITE" id="PS50231">
    <property type="entry name" value="RICIN_B_LECTIN"/>
    <property type="match status" value="1"/>
</dbReference>
<dbReference type="SUPFAM" id="SSF50370">
    <property type="entry name" value="Ricin B-like lectins"/>
    <property type="match status" value="1"/>
</dbReference>
<proteinExistence type="predicted"/>
<dbReference type="SUPFAM" id="SSF51126">
    <property type="entry name" value="Pectin lyase-like"/>
    <property type="match status" value="1"/>
</dbReference>
<dbReference type="Gene3D" id="2.80.10.50">
    <property type="match status" value="1"/>
</dbReference>
<dbReference type="EMBL" id="JAHQXF010000003">
    <property type="protein sequence ID" value="MBV0926018.1"/>
    <property type="molecule type" value="Genomic_DNA"/>
</dbReference>
<dbReference type="InterPro" id="IPR011050">
    <property type="entry name" value="Pectin_lyase_fold/virulence"/>
</dbReference>
<dbReference type="InterPro" id="IPR012334">
    <property type="entry name" value="Pectin_lyas_fold"/>
</dbReference>
<dbReference type="OrthoDB" id="184747at2157"/>
<evidence type="ECO:0000259" key="1">
    <source>
        <dbReference type="Pfam" id="PF14200"/>
    </source>
</evidence>
<feature type="domain" description="Ricin B lectin" evidence="1">
    <location>
        <begin position="552"/>
        <end position="626"/>
    </location>
</feature>
<dbReference type="InterPro" id="IPR035992">
    <property type="entry name" value="Ricin_B-like_lectins"/>
</dbReference>
<protein>
    <submittedName>
        <fullName evidence="2">RICIN domain-containing protein</fullName>
    </submittedName>
</protein>
<dbReference type="InterPro" id="IPR006311">
    <property type="entry name" value="TAT_signal"/>
</dbReference>
<evidence type="ECO:0000313" key="2">
    <source>
        <dbReference type="EMBL" id="MBV0926018.1"/>
    </source>
</evidence>
<name>A0A8J7YGF2_9EURY</name>
<sequence length="684" mass="73147">MSDEYDSDEQRDARTGSSDFALSRRDVMSAVGSVSLGGAFAGSANAQANGEGGRGGVGNQPWYEWEANVDAGDNCLWNLNSVDVDHVHTDARAAEVVVWRDDEGTYHADGEAGVVASGEELMGVVQAAVDSLSDDRSVKERVLVADSGTVSADDEVTGVDLPSHTVVDVAGTITVEDDAEAGDLFSATGAENVEIPRLTVEGPASRAVFMDDCSEVRIGRLWIEGVTVQGVRIQGGTKDVQIDTVYLEDTGHHGVETYDVTRIQIGQVIGVDPGSSVVLLNQTFDATVGQVVGENPKFDYATFRLANGCRNVTCGQVVSRGGVRGVSIITGTRDVTVGEVNIHGGRKAGMLLVDVRNINILGGVIKNVDGPGVNIWSLGLQGTTSEINEGITLSNLRITDERPEGERRQTWAISEDGACLNNRFIDNDVRGGGTEGRIDVASETTVVDRNSGGGLDSGTVTLTSGSPAARVEGVTADELSSLELRAQPLDAPDAAFAWEHYFEWTGDQWDLVVEWRTDPGTSLTLEYIVDRPQATTDREFDREAVWEESVATVEPGTYRIVNANSGKVLEVANGSTSVGANVQQGTWNDEPSQRWTVTGGGEDWRVTAQRIEPEHSSLALDESGENAVQGPGREFTLERYENGHQIKTGDGRFQVADASLEDGANVVEGEWEGGANQIWLFERL</sequence>
<dbReference type="Pfam" id="PF14200">
    <property type="entry name" value="RicinB_lectin_2"/>
    <property type="match status" value="1"/>
</dbReference>
<comment type="caution">
    <text evidence="2">The sequence shown here is derived from an EMBL/GenBank/DDBJ whole genome shotgun (WGS) entry which is preliminary data.</text>
</comment>
<organism evidence="2 3">
    <name type="scientific">Haloarcula limicola</name>
    <dbReference type="NCBI Taxonomy" id="1429915"/>
    <lineage>
        <taxon>Archaea</taxon>
        <taxon>Methanobacteriati</taxon>
        <taxon>Methanobacteriota</taxon>
        <taxon>Stenosarchaea group</taxon>
        <taxon>Halobacteria</taxon>
        <taxon>Halobacteriales</taxon>
        <taxon>Haloarculaceae</taxon>
        <taxon>Haloarcula</taxon>
    </lineage>
</organism>
<dbReference type="PROSITE" id="PS51318">
    <property type="entry name" value="TAT"/>
    <property type="match status" value="1"/>
</dbReference>
<dbReference type="RefSeq" id="WP_162318776.1">
    <property type="nucleotide sequence ID" value="NZ_JAHQXF010000003.1"/>
</dbReference>